<dbReference type="AlphaFoldDB" id="A0A437NY15"/>
<proteinExistence type="predicted"/>
<reference evidence="2 3" key="1">
    <citation type="submission" date="2019-01" db="EMBL/GenBank/DDBJ databases">
        <authorList>
            <person name="Chen W.-M."/>
        </authorList>
    </citation>
    <scope>NUCLEOTIDE SEQUENCE [LARGE SCALE GENOMIC DNA]</scope>
    <source>
        <strain evidence="2 3">TER-1</strain>
    </source>
</reference>
<accession>A0A437NY15</accession>
<evidence type="ECO:0000313" key="2">
    <source>
        <dbReference type="EMBL" id="RVU14887.1"/>
    </source>
</evidence>
<keyword evidence="1" id="KW-1133">Transmembrane helix</keyword>
<gene>
    <name evidence="2" type="ORF">EOE48_21740</name>
</gene>
<dbReference type="OrthoDB" id="8006019at2"/>
<keyword evidence="1" id="KW-0812">Transmembrane</keyword>
<keyword evidence="3" id="KW-1185">Reference proteome</keyword>
<name>A0A437NY15_9HYPH</name>
<sequence length="64" mass="6795">MTAAARHAHHMSLRRAEHAAGLAFGFHDEPTLRPVTALRRFVAPVAVVVTATGAAFAATFAWAL</sequence>
<feature type="transmembrane region" description="Helical" evidence="1">
    <location>
        <begin position="41"/>
        <end position="63"/>
    </location>
</feature>
<keyword evidence="1" id="KW-0472">Membrane</keyword>
<dbReference type="RefSeq" id="WP_127732978.1">
    <property type="nucleotide sequence ID" value="NZ_SACP01000026.1"/>
</dbReference>
<protein>
    <submittedName>
        <fullName evidence="2">Uncharacterized protein</fullName>
    </submittedName>
</protein>
<dbReference type="EMBL" id="SACP01000026">
    <property type="protein sequence ID" value="RVU14887.1"/>
    <property type="molecule type" value="Genomic_DNA"/>
</dbReference>
<evidence type="ECO:0000256" key="1">
    <source>
        <dbReference type="SAM" id="Phobius"/>
    </source>
</evidence>
<comment type="caution">
    <text evidence="2">The sequence shown here is derived from an EMBL/GenBank/DDBJ whole genome shotgun (WGS) entry which is preliminary data.</text>
</comment>
<dbReference type="Proteomes" id="UP000286997">
    <property type="component" value="Unassembled WGS sequence"/>
</dbReference>
<evidence type="ECO:0000313" key="3">
    <source>
        <dbReference type="Proteomes" id="UP000286997"/>
    </source>
</evidence>
<organism evidence="2 3">
    <name type="scientific">Methylobacterium oryzihabitans</name>
    <dbReference type="NCBI Taxonomy" id="2499852"/>
    <lineage>
        <taxon>Bacteria</taxon>
        <taxon>Pseudomonadati</taxon>
        <taxon>Pseudomonadota</taxon>
        <taxon>Alphaproteobacteria</taxon>
        <taxon>Hyphomicrobiales</taxon>
        <taxon>Methylobacteriaceae</taxon>
        <taxon>Methylobacterium</taxon>
    </lineage>
</organism>